<dbReference type="InterPro" id="IPR041664">
    <property type="entry name" value="AAA_16"/>
</dbReference>
<dbReference type="InterPro" id="IPR027417">
    <property type="entry name" value="P-loop_NTPase"/>
</dbReference>
<dbReference type="Pfam" id="PF13191">
    <property type="entry name" value="AAA_16"/>
    <property type="match status" value="1"/>
</dbReference>
<dbReference type="SUPFAM" id="SSF56112">
    <property type="entry name" value="Protein kinase-like (PK-like)"/>
    <property type="match status" value="1"/>
</dbReference>
<dbReference type="Pfam" id="PF00069">
    <property type="entry name" value="Pkinase"/>
    <property type="match status" value="1"/>
</dbReference>
<keyword evidence="5" id="KW-0808">Transferase</keyword>
<dbReference type="GO" id="GO:0005524">
    <property type="term" value="F:ATP binding"/>
    <property type="evidence" value="ECO:0007669"/>
    <property type="project" value="UniProtKB-UniRule"/>
</dbReference>
<dbReference type="EMBL" id="FOAP01000013">
    <property type="protein sequence ID" value="SEM24607.1"/>
    <property type="molecule type" value="Genomic_DNA"/>
</dbReference>
<dbReference type="GO" id="GO:0004016">
    <property type="term" value="F:adenylate cyclase activity"/>
    <property type="evidence" value="ECO:0007669"/>
    <property type="project" value="TreeGrafter"/>
</dbReference>
<dbReference type="PROSITE" id="PS50011">
    <property type="entry name" value="PROTEIN_KINASE_DOM"/>
    <property type="match status" value="1"/>
</dbReference>
<evidence type="ECO:0000313" key="6">
    <source>
        <dbReference type="Proteomes" id="UP000182719"/>
    </source>
</evidence>
<accession>A0A1H7WUP0</accession>
<dbReference type="SUPFAM" id="SSF48452">
    <property type="entry name" value="TPR-like"/>
    <property type="match status" value="2"/>
</dbReference>
<dbReference type="InterPro" id="IPR019734">
    <property type="entry name" value="TPR_rpt"/>
</dbReference>
<keyword evidence="6" id="KW-1185">Reference proteome</keyword>
<dbReference type="SMART" id="SM00382">
    <property type="entry name" value="AAA"/>
    <property type="match status" value="1"/>
</dbReference>
<feature type="domain" description="Protein kinase" evidence="4">
    <location>
        <begin position="40"/>
        <end position="299"/>
    </location>
</feature>
<reference evidence="6" key="1">
    <citation type="submission" date="2016-10" db="EMBL/GenBank/DDBJ databases">
        <authorList>
            <person name="Varghese N."/>
            <person name="Submissions S."/>
        </authorList>
    </citation>
    <scope>NUCLEOTIDE SEQUENCE [LARGE SCALE GENOMIC DNA]</scope>
    <source>
        <strain evidence="6">DSM 17044</strain>
    </source>
</reference>
<evidence type="ECO:0000259" key="4">
    <source>
        <dbReference type="PROSITE" id="PS50011"/>
    </source>
</evidence>
<keyword evidence="5" id="KW-0723">Serine/threonine-protein kinase</keyword>
<name>A0A1H7WUP0_STIAU</name>
<dbReference type="SMART" id="SM00028">
    <property type="entry name" value="TPR"/>
    <property type="match status" value="5"/>
</dbReference>
<dbReference type="InterPro" id="IPR003593">
    <property type="entry name" value="AAA+_ATPase"/>
</dbReference>
<gene>
    <name evidence="5" type="ORF">SAMN05444354_113177</name>
</gene>
<dbReference type="SMART" id="SM00220">
    <property type="entry name" value="S_TKc"/>
    <property type="match status" value="1"/>
</dbReference>
<dbReference type="GO" id="GO:0005737">
    <property type="term" value="C:cytoplasm"/>
    <property type="evidence" value="ECO:0007669"/>
    <property type="project" value="TreeGrafter"/>
</dbReference>
<dbReference type="PANTHER" id="PTHR16305:SF28">
    <property type="entry name" value="GUANYLATE CYCLASE DOMAIN-CONTAINING PROTEIN"/>
    <property type="match status" value="1"/>
</dbReference>
<dbReference type="InterPro" id="IPR017441">
    <property type="entry name" value="Protein_kinase_ATP_BS"/>
</dbReference>
<feature type="binding site" evidence="3">
    <location>
        <position position="69"/>
    </location>
    <ligand>
        <name>ATP</name>
        <dbReference type="ChEBI" id="CHEBI:30616"/>
    </ligand>
</feature>
<dbReference type="InterPro" id="IPR011009">
    <property type="entry name" value="Kinase-like_dom_sf"/>
</dbReference>
<keyword evidence="5" id="KW-0418">Kinase</keyword>
<keyword evidence="2 3" id="KW-0067">ATP-binding</keyword>
<dbReference type="Gene3D" id="3.40.50.300">
    <property type="entry name" value="P-loop containing nucleotide triphosphate hydrolases"/>
    <property type="match status" value="1"/>
</dbReference>
<dbReference type="InterPro" id="IPR011990">
    <property type="entry name" value="TPR-like_helical_dom_sf"/>
</dbReference>
<keyword evidence="1 3" id="KW-0547">Nucleotide-binding</keyword>
<evidence type="ECO:0000256" key="1">
    <source>
        <dbReference type="ARBA" id="ARBA00022741"/>
    </source>
</evidence>
<dbReference type="InterPro" id="IPR000719">
    <property type="entry name" value="Prot_kinase_dom"/>
</dbReference>
<dbReference type="InterPro" id="IPR008271">
    <property type="entry name" value="Ser/Thr_kinase_AS"/>
</dbReference>
<dbReference type="GO" id="GO:0004674">
    <property type="term" value="F:protein serine/threonine kinase activity"/>
    <property type="evidence" value="ECO:0007669"/>
    <property type="project" value="UniProtKB-KW"/>
</dbReference>
<dbReference type="PROSITE" id="PS00108">
    <property type="entry name" value="PROTEIN_KINASE_ST"/>
    <property type="match status" value="1"/>
</dbReference>
<organism evidence="5 6">
    <name type="scientific">Stigmatella aurantiaca</name>
    <dbReference type="NCBI Taxonomy" id="41"/>
    <lineage>
        <taxon>Bacteria</taxon>
        <taxon>Pseudomonadati</taxon>
        <taxon>Myxococcota</taxon>
        <taxon>Myxococcia</taxon>
        <taxon>Myxococcales</taxon>
        <taxon>Cystobacterineae</taxon>
        <taxon>Archangiaceae</taxon>
        <taxon>Stigmatella</taxon>
    </lineage>
</organism>
<dbReference type="AlphaFoldDB" id="A0A1H7WUP0"/>
<dbReference type="OrthoDB" id="5477268at2"/>
<dbReference type="SUPFAM" id="SSF52540">
    <property type="entry name" value="P-loop containing nucleoside triphosphate hydrolases"/>
    <property type="match status" value="1"/>
</dbReference>
<evidence type="ECO:0000256" key="2">
    <source>
        <dbReference type="ARBA" id="ARBA00022840"/>
    </source>
</evidence>
<dbReference type="CDD" id="cd14014">
    <property type="entry name" value="STKc_PknB_like"/>
    <property type="match status" value="1"/>
</dbReference>
<dbReference type="Gene3D" id="1.25.40.10">
    <property type="entry name" value="Tetratricopeptide repeat domain"/>
    <property type="match status" value="2"/>
</dbReference>
<dbReference type="Gene3D" id="1.10.510.10">
    <property type="entry name" value="Transferase(Phosphotransferase) domain 1"/>
    <property type="match status" value="1"/>
</dbReference>
<evidence type="ECO:0000313" key="5">
    <source>
        <dbReference type="EMBL" id="SEM24607.1"/>
    </source>
</evidence>
<proteinExistence type="predicted"/>
<dbReference type="Proteomes" id="UP000182719">
    <property type="component" value="Unassembled WGS sequence"/>
</dbReference>
<dbReference type="PANTHER" id="PTHR16305">
    <property type="entry name" value="TESTICULAR SOLUBLE ADENYLYL CYCLASE"/>
    <property type="match status" value="1"/>
</dbReference>
<protein>
    <submittedName>
        <fullName evidence="5">Serine/threonine protein kinase</fullName>
    </submittedName>
</protein>
<sequence>MRCPACHRRLASGAVCPVHGGQPQPAPLPEPLPLPAVPGLRGASLLGTGGFSHVFTAYREEDGREVAVKMGLTPHPGLFAHEAAALRRVGAPTAPELLQHGTAGGHPFLVLEALRGQTLAAWMSTLPGNGAARLPQVRELLAGLCAALERVHAVGLAHRDLKPENIFLREGGTLSLLDFGLARFLDGPEAEASAQDVRSVQRLGTPLYMAPEQCLDAREAGAAADLYALGILLFELLTGAPPFTGSVEEIRHGHVSLRPPSVSAHAGVPAGLDEVLRRCLAKNPAERFARADQVLEAFEAACQLTDPLGTVPPPACEEERPPREGLRMLAILGLRTEAPVDAVLTVLEAHGGLLVRSSAWGSLAVFPERLSAEAGLRAGALAARKLTEEGTATAILHLAEVYVRPGVNTPRVAGVALSSPERWWPEAGPPGEVRVTAEARARLGPGATHEGPGGEHLLAREAVALPLSTGPAPLVGREALLDGLCAEALRCLEARTPGLCVLTGDTGHGKTRLLEALAARLEAPGRIRVLRLRALPPDSTSPDALQQALWDAAAMRPRGTPGTAASSGAQRHVTSRALAEGLRQSARETPCVVLLDDAHLADPTSLDTLEMATLTGTHAPLWILLAARPSLRGLRPHFGERSAHVSHAALPPLPPEASRALLLHLLRPVELIPEPVLARLEHLAQGVPLSLVELTGALRTAGALRASPGGGWYVAPDALLDVSATPLFERLAARALAGLPEVHQVLARLCAVMGHEVTVSRVDAAMRHLEARQDAGPGAAWDAGAGLGRLVRAGLMQPVGPGRFAFRHPLLREALEAAVPPAPRRALHAAALHSLSGTDTATQRRRAHHAAGCGAHEEAARAFLALAEEARTAHLLVEAEQHYTRALALLPEGEEEPRAQALAGRGRVRHRLQLFREGLADLAAARALAEARGDETRVVDLLLEEATARDWMEDVEGSSACAREALERIERLDDPRLSLRCTLARGRLHVRLGEWEAAARALRSAAEGAEWARDHETHVVALAMLGSTLTFLEQTPEAARCFDEALVRCERAGDTLQRAATYTARVLLWLKRGDVPQMEEDLRHALSLGRELGHAQVERWATFNLAEVLYMQGRAPEALPLAQRAHELGVRFFQEHPVPLDALLVARIQLALGDLAEAARQLRWIEARCAPESLPPTAIMRRMVQLTVQESAEGSPPEANAWQLLVEEARTCASADEMMELLLQAAQRARRKGQEAEAHQWLEQAHQAVEGAPLWRTRLEALRQAPGAPV</sequence>
<dbReference type="PROSITE" id="PS00107">
    <property type="entry name" value="PROTEIN_KINASE_ATP"/>
    <property type="match status" value="1"/>
</dbReference>
<evidence type="ECO:0000256" key="3">
    <source>
        <dbReference type="PROSITE-ProRule" id="PRU10141"/>
    </source>
</evidence>